<evidence type="ECO:0000256" key="2">
    <source>
        <dbReference type="ARBA" id="ARBA00022741"/>
    </source>
</evidence>
<dbReference type="EMBL" id="NEMB01000003">
    <property type="protein sequence ID" value="PQQ65974.1"/>
    <property type="molecule type" value="Genomic_DNA"/>
</dbReference>
<keyword evidence="7" id="KW-0413">Isomerase</keyword>
<comment type="catalytic activity">
    <reaction evidence="9 11">
        <text>ATP + H2O = ADP + phosphate + H(+)</text>
        <dbReference type="Rhea" id="RHEA:13065"/>
        <dbReference type="ChEBI" id="CHEBI:15377"/>
        <dbReference type="ChEBI" id="CHEBI:15378"/>
        <dbReference type="ChEBI" id="CHEBI:30616"/>
        <dbReference type="ChEBI" id="CHEBI:43474"/>
        <dbReference type="ChEBI" id="CHEBI:456216"/>
        <dbReference type="EC" id="5.6.2.4"/>
    </reaction>
</comment>
<dbReference type="GO" id="GO:0003677">
    <property type="term" value="F:DNA binding"/>
    <property type="evidence" value="ECO:0007669"/>
    <property type="project" value="UniProtKB-KW"/>
</dbReference>
<evidence type="ECO:0000256" key="8">
    <source>
        <dbReference type="ARBA" id="ARBA00034617"/>
    </source>
</evidence>
<dbReference type="PANTHER" id="PTHR11070">
    <property type="entry name" value="UVRD / RECB / PCRA DNA HELICASE FAMILY MEMBER"/>
    <property type="match status" value="1"/>
</dbReference>
<dbReference type="InterPro" id="IPR014016">
    <property type="entry name" value="UvrD-like_ATP-bd"/>
</dbReference>
<evidence type="ECO:0000313" key="17">
    <source>
        <dbReference type="Proteomes" id="UP000239720"/>
    </source>
</evidence>
<dbReference type="Gene3D" id="3.40.50.300">
    <property type="entry name" value="P-loop containing nucleotide triphosphate hydrolases"/>
    <property type="match status" value="2"/>
</dbReference>
<feature type="binding site" evidence="10">
    <location>
        <begin position="26"/>
        <end position="33"/>
    </location>
    <ligand>
        <name>ATP</name>
        <dbReference type="ChEBI" id="CHEBI:30616"/>
    </ligand>
</feature>
<dbReference type="GO" id="GO:0005829">
    <property type="term" value="C:cytosol"/>
    <property type="evidence" value="ECO:0007669"/>
    <property type="project" value="TreeGrafter"/>
</dbReference>
<dbReference type="Pfam" id="PF21196">
    <property type="entry name" value="PcrA_UvrD_tudor"/>
    <property type="match status" value="1"/>
</dbReference>
<dbReference type="Proteomes" id="UP000239720">
    <property type="component" value="Unassembled WGS sequence"/>
</dbReference>
<dbReference type="FunFam" id="1.10.486.10:FF:000003">
    <property type="entry name" value="ATP-dependent DNA helicase"/>
    <property type="match status" value="1"/>
</dbReference>
<dbReference type="Pfam" id="PF00580">
    <property type="entry name" value="UvrD-helicase"/>
    <property type="match status" value="1"/>
</dbReference>
<dbReference type="InterPro" id="IPR005751">
    <property type="entry name" value="ATP-dep_DNA_helicase_PcrA"/>
</dbReference>
<dbReference type="PROSITE" id="PS51217">
    <property type="entry name" value="UVRD_HELICASE_CTER"/>
    <property type="match status" value="1"/>
</dbReference>
<evidence type="ECO:0000313" key="16">
    <source>
        <dbReference type="Proteomes" id="UP000233534"/>
    </source>
</evidence>
<dbReference type="FunFam" id="1.10.10.160:FF:000001">
    <property type="entry name" value="ATP-dependent DNA helicase"/>
    <property type="match status" value="1"/>
</dbReference>
<evidence type="ECO:0000313" key="14">
    <source>
        <dbReference type="EMBL" id="AUG58948.1"/>
    </source>
</evidence>
<evidence type="ECO:0000259" key="13">
    <source>
        <dbReference type="PROSITE" id="PS51217"/>
    </source>
</evidence>
<dbReference type="CDD" id="cd17932">
    <property type="entry name" value="DEXQc_UvrD"/>
    <property type="match status" value="1"/>
</dbReference>
<dbReference type="EMBL" id="CP025197">
    <property type="protein sequence ID" value="AUG58948.1"/>
    <property type="molecule type" value="Genomic_DNA"/>
</dbReference>
<dbReference type="InterPro" id="IPR014017">
    <property type="entry name" value="DNA_helicase_UvrD-like_C"/>
</dbReference>
<dbReference type="PROSITE" id="PS51198">
    <property type="entry name" value="UVRD_HELICASE_ATP_BIND"/>
    <property type="match status" value="1"/>
</dbReference>
<dbReference type="KEGG" id="hsc:HVS_15535"/>
<dbReference type="OrthoDB" id="9810135at2"/>
<reference evidence="14 16" key="1">
    <citation type="submission" date="2017-12" db="EMBL/GenBank/DDBJ databases">
        <title>Complete genome sequence of Herbivorax saccincola GGR1, a novel Cellulosome-producing hydrolytic bacterium in a thermophilic biogas plant, established by Illumina and Nanopore MinION sequencing.</title>
        <authorList>
            <person name="Pechtl A."/>
            <person name="Ruckert C."/>
            <person name="Koeck D.E."/>
            <person name="Maus I."/>
            <person name="Winkler A."/>
            <person name="Kalinowski J."/>
            <person name="Puhler A."/>
            <person name="Schwarz W.W."/>
            <person name="Zverlov V.V."/>
            <person name="Schluter A."/>
            <person name="Liebl W."/>
        </authorList>
    </citation>
    <scope>NUCLEOTIDE SEQUENCE [LARGE SCALE GENOMIC DNA]</scope>
    <source>
        <strain evidence="14">GGR1</strain>
        <strain evidence="16">SR1</strain>
    </source>
</reference>
<protein>
    <recommendedName>
        <fullName evidence="11">ATP-dependent DNA helicase</fullName>
        <ecNumber evidence="11">5.6.2.4</ecNumber>
    </recommendedName>
</protein>
<dbReference type="RefSeq" id="WP_101303688.1">
    <property type="nucleotide sequence ID" value="NZ_CP025197.1"/>
</dbReference>
<evidence type="ECO:0000256" key="1">
    <source>
        <dbReference type="ARBA" id="ARBA00009922"/>
    </source>
</evidence>
<evidence type="ECO:0000313" key="15">
    <source>
        <dbReference type="EMBL" id="PQQ65974.1"/>
    </source>
</evidence>
<keyword evidence="5 10" id="KW-0067">ATP-binding</keyword>
<dbReference type="GO" id="GO:0043138">
    <property type="term" value="F:3'-5' DNA helicase activity"/>
    <property type="evidence" value="ECO:0007669"/>
    <property type="project" value="UniProtKB-EC"/>
</dbReference>
<dbReference type="GO" id="GO:0033202">
    <property type="term" value="C:DNA helicase complex"/>
    <property type="evidence" value="ECO:0007669"/>
    <property type="project" value="TreeGrafter"/>
</dbReference>
<evidence type="ECO:0000256" key="10">
    <source>
        <dbReference type="PROSITE-ProRule" id="PRU00560"/>
    </source>
</evidence>
<gene>
    <name evidence="14" type="primary">pcrA2</name>
    <name evidence="15" type="ORF">B9R14_03790</name>
    <name evidence="14" type="ORF">HVS_15535</name>
</gene>
<dbReference type="InterPro" id="IPR013986">
    <property type="entry name" value="DExx_box_DNA_helicase_dom_sf"/>
</dbReference>
<keyword evidence="16" id="KW-1185">Reference proteome</keyword>
<dbReference type="InterPro" id="IPR000212">
    <property type="entry name" value="DNA_helicase_UvrD/REP"/>
</dbReference>
<dbReference type="GO" id="GO:0000725">
    <property type="term" value="P:recombinational repair"/>
    <property type="evidence" value="ECO:0007669"/>
    <property type="project" value="TreeGrafter"/>
</dbReference>
<evidence type="ECO:0000256" key="11">
    <source>
        <dbReference type="RuleBase" id="RU364053"/>
    </source>
</evidence>
<feature type="domain" description="UvrD-like helicase ATP-binding" evidence="12">
    <location>
        <begin position="5"/>
        <end position="285"/>
    </location>
</feature>
<evidence type="ECO:0000256" key="7">
    <source>
        <dbReference type="ARBA" id="ARBA00023235"/>
    </source>
</evidence>
<dbReference type="Proteomes" id="UP000233534">
    <property type="component" value="Chromosome"/>
</dbReference>
<dbReference type="CDD" id="cd18807">
    <property type="entry name" value="SF1_C_UvrD"/>
    <property type="match status" value="1"/>
</dbReference>
<keyword evidence="3 10" id="KW-0378">Hydrolase</keyword>
<dbReference type="PANTHER" id="PTHR11070:SF2">
    <property type="entry name" value="ATP-DEPENDENT DNA HELICASE SRS2"/>
    <property type="match status" value="1"/>
</dbReference>
<dbReference type="GO" id="GO:0009314">
    <property type="term" value="P:response to radiation"/>
    <property type="evidence" value="ECO:0007669"/>
    <property type="project" value="UniProtKB-ARBA"/>
</dbReference>
<evidence type="ECO:0000256" key="9">
    <source>
        <dbReference type="ARBA" id="ARBA00048988"/>
    </source>
</evidence>
<dbReference type="EC" id="5.6.2.4" evidence="11"/>
<feature type="domain" description="UvrD-like helicase C-terminal" evidence="13">
    <location>
        <begin position="286"/>
        <end position="560"/>
    </location>
</feature>
<dbReference type="NCBIfam" id="TIGR01073">
    <property type="entry name" value="pcrA"/>
    <property type="match status" value="1"/>
</dbReference>
<name>A0A2K9E8U0_9FIRM</name>
<keyword evidence="4 10" id="KW-0347">Helicase</keyword>
<dbReference type="AlphaFoldDB" id="A0A2K9E8U0"/>
<dbReference type="GO" id="GO:0016787">
    <property type="term" value="F:hydrolase activity"/>
    <property type="evidence" value="ECO:0007669"/>
    <property type="project" value="UniProtKB-UniRule"/>
</dbReference>
<proteinExistence type="inferred from homology"/>
<accession>A0A2K9E8U0</accession>
<dbReference type="SUPFAM" id="SSF52540">
    <property type="entry name" value="P-loop containing nucleoside triphosphate hydrolases"/>
    <property type="match status" value="1"/>
</dbReference>
<organism evidence="14 16">
    <name type="scientific">Acetivibrio saccincola</name>
    <dbReference type="NCBI Taxonomy" id="1677857"/>
    <lineage>
        <taxon>Bacteria</taxon>
        <taxon>Bacillati</taxon>
        <taxon>Bacillota</taxon>
        <taxon>Clostridia</taxon>
        <taxon>Eubacteriales</taxon>
        <taxon>Oscillospiraceae</taxon>
        <taxon>Acetivibrio</taxon>
    </lineage>
</organism>
<sequence>MDLLSALNKEQREAVLHVDGPLLVLAGAGSGKTRVLTHRIAYLISEKNVHPASILAITFTNKAAREMRERIDALVGRFSDYIWVSTFHSMCVRMLRRDIEKIGYGSNFVIFDYSDQQTLVKECLKELNINDKNFPPKSVLSAIGRAKDELITPEKFTKMYQTDFRMSKVAKIYELYQKKLKNNNALDFDDIIMHTIKLFTEHPEVLEYYQRKFKYILVDEYQDTNTAQYVLVSMLAKEHKNLCVVGDDDQSIYGWRGANIRNILDFEKDFKNTKVIKLEQNYRSTKTILEAANSVIKNNHGRKSKKLWTDNEEGDPISVSECINEHQEAHFIAGEIKRLREKENFKLRDFAVLYRINAMSRVIEEMFMKEGIAYKIFGGLKFYDRKEIKDIIAYLRVIQNPSDNISLKRIINEPKRGIGNTTLETAERYANEAEVSIFTVISNASKIPGLSRAASKLEDFASMINVLRTLKNTMTASEIIEEVIERTGIVRKYEEENTPESETRIENIKELLSVALEFEAQSEEKGLEEFLEHISLVTDVDEMDDESDYVVLMTLHSAKGLEFPVVFMPGLEEGVFPGYRSMLSEDELEEERRLCYVGITRARKKLYITHTFTRTLFGNTTHNRASRFLDEIPDKYTCAEDTNEVGIKSAANKLPFINQFNKTFNPAAGFKPQNAINPRGASQAGKKTTLEFNKGDQVEHKKFGFGIVTSVEKENDDYKLEIHFKGVGMKRLMASFANLVKIK</sequence>
<evidence type="ECO:0000256" key="4">
    <source>
        <dbReference type="ARBA" id="ARBA00022806"/>
    </source>
</evidence>
<dbReference type="InterPro" id="IPR027417">
    <property type="entry name" value="P-loop_NTPase"/>
</dbReference>
<evidence type="ECO:0000256" key="3">
    <source>
        <dbReference type="ARBA" id="ARBA00022801"/>
    </source>
</evidence>
<dbReference type="Gene3D" id="1.10.486.10">
    <property type="entry name" value="PCRA, domain 4"/>
    <property type="match status" value="1"/>
</dbReference>
<comment type="similarity">
    <text evidence="1 11">Belongs to the helicase family. UvrD subfamily.</text>
</comment>
<keyword evidence="2 10" id="KW-0547">Nucleotide-binding</keyword>
<keyword evidence="6 11" id="KW-0238">DNA-binding</keyword>
<evidence type="ECO:0000256" key="6">
    <source>
        <dbReference type="ARBA" id="ARBA00023125"/>
    </source>
</evidence>
<dbReference type="GO" id="GO:0006260">
    <property type="term" value="P:DNA replication"/>
    <property type="evidence" value="ECO:0007669"/>
    <property type="project" value="InterPro"/>
</dbReference>
<comment type="catalytic activity">
    <reaction evidence="8">
        <text>Couples ATP hydrolysis with the unwinding of duplex DNA by translocating in the 3'-5' direction.</text>
        <dbReference type="EC" id="5.6.2.4"/>
    </reaction>
</comment>
<dbReference type="Gene3D" id="1.10.10.160">
    <property type="match status" value="1"/>
</dbReference>
<evidence type="ECO:0000259" key="12">
    <source>
        <dbReference type="PROSITE" id="PS51198"/>
    </source>
</evidence>
<dbReference type="Pfam" id="PF13361">
    <property type="entry name" value="UvrD_C"/>
    <property type="match status" value="1"/>
</dbReference>
<dbReference type="GO" id="GO:0005524">
    <property type="term" value="F:ATP binding"/>
    <property type="evidence" value="ECO:0007669"/>
    <property type="project" value="UniProtKB-UniRule"/>
</dbReference>
<reference evidence="15 17" key="2">
    <citation type="journal article" date="2018" name="Syst. Appl. Microbiol.">
        <title>Characterization and high-quality draft genome sequence of Herbivorax saccincola A7, an anaerobic, alkaliphilic, thermophilic, cellulolytic, and xylanolytic bacterium.</title>
        <authorList>
            <person name="Aikawa S."/>
            <person name="Baramee S."/>
            <person name="Sermsathanaswadi J."/>
            <person name="Thianheng P."/>
            <person name="Tachaapaikoon C."/>
            <person name="Shikata A."/>
            <person name="Waeonukul R."/>
            <person name="Pason P."/>
            <person name="Ratanakhanokchai K."/>
            <person name="Kosugi A."/>
        </authorList>
    </citation>
    <scope>NUCLEOTIDE SEQUENCE [LARGE SCALE GENOMIC DNA]</scope>
    <source>
        <strain evidence="15 17">A7</strain>
    </source>
</reference>
<evidence type="ECO:0000256" key="5">
    <source>
        <dbReference type="ARBA" id="ARBA00022840"/>
    </source>
</evidence>